<dbReference type="PANTHER" id="PTHR43736">
    <property type="entry name" value="ADP-RIBOSE PYROPHOSPHATASE"/>
    <property type="match status" value="1"/>
</dbReference>
<gene>
    <name evidence="5" type="primary">ytkD</name>
    <name evidence="5" type="ORF">NCTC4824_03187</name>
</gene>
<dbReference type="AlphaFoldDB" id="A0A2X4W9M5"/>
<comment type="similarity">
    <text evidence="1 3">Belongs to the Nudix hydrolase family.</text>
</comment>
<dbReference type="InterPro" id="IPR014078">
    <property type="entry name" value="Nudix_YtkD"/>
</dbReference>
<reference evidence="5 6" key="1">
    <citation type="submission" date="2018-06" db="EMBL/GenBank/DDBJ databases">
        <authorList>
            <consortium name="Pathogen Informatics"/>
            <person name="Doyle S."/>
        </authorList>
    </citation>
    <scope>NUCLEOTIDE SEQUENCE [LARGE SCALE GENOMIC DNA]</scope>
    <source>
        <strain evidence="5 6">NCTC4824</strain>
    </source>
</reference>
<proteinExistence type="inferred from homology"/>
<feature type="domain" description="Nudix hydrolase" evidence="4">
    <location>
        <begin position="20"/>
        <end position="152"/>
    </location>
</feature>
<dbReference type="PANTHER" id="PTHR43736:SF1">
    <property type="entry name" value="DIHYDRONEOPTERIN TRIPHOSPHATE DIPHOSPHATASE"/>
    <property type="match status" value="1"/>
</dbReference>
<dbReference type="InterPro" id="IPR020476">
    <property type="entry name" value="Nudix_hydrolase"/>
</dbReference>
<dbReference type="GO" id="GO:0035539">
    <property type="term" value="F:8-oxo-7,8-dihydrodeoxyguanosine triphosphate pyrophosphatase activity"/>
    <property type="evidence" value="ECO:0007669"/>
    <property type="project" value="UniProtKB-EC"/>
</dbReference>
<dbReference type="PROSITE" id="PS00893">
    <property type="entry name" value="NUDIX_BOX"/>
    <property type="match status" value="1"/>
</dbReference>
<name>A0A2X4W9M5_LEDLE</name>
<dbReference type="Pfam" id="PF00293">
    <property type="entry name" value="NUDIX"/>
    <property type="match status" value="1"/>
</dbReference>
<dbReference type="InterPro" id="IPR000086">
    <property type="entry name" value="NUDIX_hydrolase_dom"/>
</dbReference>
<evidence type="ECO:0000313" key="6">
    <source>
        <dbReference type="Proteomes" id="UP000249134"/>
    </source>
</evidence>
<evidence type="ECO:0000256" key="3">
    <source>
        <dbReference type="RuleBase" id="RU003476"/>
    </source>
</evidence>
<evidence type="ECO:0000313" key="5">
    <source>
        <dbReference type="EMBL" id="SQI61357.1"/>
    </source>
</evidence>
<dbReference type="KEGG" id="blen:NCTC4824_03187"/>
<evidence type="ECO:0000256" key="2">
    <source>
        <dbReference type="ARBA" id="ARBA00022801"/>
    </source>
</evidence>
<dbReference type="STRING" id="1348624.GCA_001591545_03666"/>
<dbReference type="PROSITE" id="PS51462">
    <property type="entry name" value="NUDIX"/>
    <property type="match status" value="1"/>
</dbReference>
<dbReference type="Proteomes" id="UP000249134">
    <property type="component" value="Chromosome 1"/>
</dbReference>
<dbReference type="EMBL" id="LS483476">
    <property type="protein sequence ID" value="SQI61357.1"/>
    <property type="molecule type" value="Genomic_DNA"/>
</dbReference>
<evidence type="ECO:0000259" key="4">
    <source>
        <dbReference type="PROSITE" id="PS51462"/>
    </source>
</evidence>
<dbReference type="CDD" id="cd04665">
    <property type="entry name" value="NUDIX_RppH"/>
    <property type="match status" value="1"/>
</dbReference>
<dbReference type="EC" id="3.6.1.55" evidence="5"/>
<sequence>MKEFYDIYNNKVFLTFNTSFQIEACHVLVICRYQDRWLLTKHSKRGLEFPGGKRESGETIEEAARREVAEETGGIVRTIMYLGEYLVEDKLSRPFVKAIYYAEISSLEAKDDYLETNGPVLIGADLISRLHQPEYSFIMKDEVIPAAISKIVELGLYK</sequence>
<protein>
    <submittedName>
        <fullName evidence="5">Nucleoside triphosphatase YtkD</fullName>
        <ecNumber evidence="5">3.6.1.55</ecNumber>
    </submittedName>
</protein>
<evidence type="ECO:0000256" key="1">
    <source>
        <dbReference type="ARBA" id="ARBA00005582"/>
    </source>
</evidence>
<dbReference type="Gene3D" id="3.90.79.10">
    <property type="entry name" value="Nucleoside Triphosphate Pyrophosphohydrolase"/>
    <property type="match status" value="1"/>
</dbReference>
<accession>A0A2X4W9M5</accession>
<organism evidence="5 6">
    <name type="scientific">Lederbergia lenta</name>
    <name type="common">Bacillus lentus</name>
    <dbReference type="NCBI Taxonomy" id="1467"/>
    <lineage>
        <taxon>Bacteria</taxon>
        <taxon>Bacillati</taxon>
        <taxon>Bacillota</taxon>
        <taxon>Bacilli</taxon>
        <taxon>Bacillales</taxon>
        <taxon>Bacillaceae</taxon>
        <taxon>Lederbergia</taxon>
    </lineage>
</organism>
<dbReference type="NCBIfam" id="TIGR02705">
    <property type="entry name" value="nudix_YtkD"/>
    <property type="match status" value="1"/>
</dbReference>
<dbReference type="PRINTS" id="PR00502">
    <property type="entry name" value="NUDIXFAMILY"/>
</dbReference>
<keyword evidence="2 3" id="KW-0378">Hydrolase</keyword>
<dbReference type="RefSeq" id="WP_066145622.1">
    <property type="nucleotide sequence ID" value="NZ_CBCSGM010000008.1"/>
</dbReference>
<keyword evidence="6" id="KW-1185">Reference proteome</keyword>
<dbReference type="InterPro" id="IPR020084">
    <property type="entry name" value="NUDIX_hydrolase_CS"/>
</dbReference>
<dbReference type="InterPro" id="IPR015797">
    <property type="entry name" value="NUDIX_hydrolase-like_dom_sf"/>
</dbReference>
<dbReference type="SUPFAM" id="SSF55811">
    <property type="entry name" value="Nudix"/>
    <property type="match status" value="1"/>
</dbReference>